<dbReference type="RefSeq" id="WP_165236325.1">
    <property type="nucleotide sequence ID" value="NZ_JAAKZV010000039.1"/>
</dbReference>
<name>A0A6G4TY01_9ACTN</name>
<proteinExistence type="predicted"/>
<evidence type="ECO:0000313" key="3">
    <source>
        <dbReference type="EMBL" id="NGN64642.1"/>
    </source>
</evidence>
<reference evidence="3 4" key="1">
    <citation type="submission" date="2020-02" db="EMBL/GenBank/DDBJ databases">
        <title>Whole-genome analyses of novel actinobacteria.</title>
        <authorList>
            <person name="Sahin N."/>
        </authorList>
    </citation>
    <scope>NUCLEOTIDE SEQUENCE [LARGE SCALE GENOMIC DNA]</scope>
    <source>
        <strain evidence="3 4">A7024</strain>
    </source>
</reference>
<comment type="caution">
    <text evidence="3">The sequence shown here is derived from an EMBL/GenBank/DDBJ whole genome shotgun (WGS) entry which is preliminary data.</text>
</comment>
<organism evidence="3 4">
    <name type="scientific">Streptomyces coryli</name>
    <dbReference type="NCBI Taxonomy" id="1128680"/>
    <lineage>
        <taxon>Bacteria</taxon>
        <taxon>Bacillati</taxon>
        <taxon>Actinomycetota</taxon>
        <taxon>Actinomycetes</taxon>
        <taxon>Kitasatosporales</taxon>
        <taxon>Streptomycetaceae</taxon>
        <taxon>Streptomyces</taxon>
    </lineage>
</organism>
<gene>
    <name evidence="3" type="ORF">G5C51_12110</name>
</gene>
<dbReference type="InterPro" id="IPR052019">
    <property type="entry name" value="F420H2_bilvrd_red/Heme_oxyg"/>
</dbReference>
<dbReference type="InterPro" id="IPR011576">
    <property type="entry name" value="Pyridox_Oxase_N"/>
</dbReference>
<dbReference type="InterPro" id="IPR012349">
    <property type="entry name" value="Split_barrel_FMN-bd"/>
</dbReference>
<dbReference type="PANTHER" id="PTHR35176">
    <property type="entry name" value="HEME OXYGENASE HI_0854-RELATED"/>
    <property type="match status" value="1"/>
</dbReference>
<protein>
    <submittedName>
        <fullName evidence="3">Nitrilase</fullName>
    </submittedName>
</protein>
<dbReference type="PANTHER" id="PTHR35176:SF1">
    <property type="entry name" value="F420H(2)-DEPENDENT BILIVERDIN REDUCTASE"/>
    <property type="match status" value="1"/>
</dbReference>
<dbReference type="GO" id="GO:0070967">
    <property type="term" value="F:coenzyme F420 binding"/>
    <property type="evidence" value="ECO:0007669"/>
    <property type="project" value="TreeGrafter"/>
</dbReference>
<evidence type="ECO:0000256" key="1">
    <source>
        <dbReference type="ARBA" id="ARBA00023002"/>
    </source>
</evidence>
<sequence>MTIALHAPAPDFLAFWQEYHLPTLTTPRPDGTPHVVPVGATYDPEGRLARVIANKASRKVANVLAAPAGAPVALCQVAGRRWATLEGIAHVRTDTASIEEAIRRYTERYGRTPSPNPDRVCIEIELRRAMGRV</sequence>
<dbReference type="GO" id="GO:0005829">
    <property type="term" value="C:cytosol"/>
    <property type="evidence" value="ECO:0007669"/>
    <property type="project" value="TreeGrafter"/>
</dbReference>
<evidence type="ECO:0000259" key="2">
    <source>
        <dbReference type="Pfam" id="PF01243"/>
    </source>
</evidence>
<dbReference type="Proteomes" id="UP000481583">
    <property type="component" value="Unassembled WGS sequence"/>
</dbReference>
<keyword evidence="4" id="KW-1185">Reference proteome</keyword>
<dbReference type="SUPFAM" id="SSF50475">
    <property type="entry name" value="FMN-binding split barrel"/>
    <property type="match status" value="1"/>
</dbReference>
<dbReference type="GO" id="GO:0016627">
    <property type="term" value="F:oxidoreductase activity, acting on the CH-CH group of donors"/>
    <property type="evidence" value="ECO:0007669"/>
    <property type="project" value="TreeGrafter"/>
</dbReference>
<evidence type="ECO:0000313" key="4">
    <source>
        <dbReference type="Proteomes" id="UP000481583"/>
    </source>
</evidence>
<accession>A0A6G4TY01</accession>
<keyword evidence="1" id="KW-0560">Oxidoreductase</keyword>
<feature type="domain" description="Pyridoxamine 5'-phosphate oxidase N-terminal" evidence="2">
    <location>
        <begin position="12"/>
        <end position="128"/>
    </location>
</feature>
<dbReference type="Pfam" id="PF01243">
    <property type="entry name" value="PNPOx_N"/>
    <property type="match status" value="1"/>
</dbReference>
<dbReference type="Gene3D" id="2.30.110.10">
    <property type="entry name" value="Electron Transport, Fmn-binding Protein, Chain A"/>
    <property type="match status" value="1"/>
</dbReference>
<dbReference type="AlphaFoldDB" id="A0A6G4TY01"/>
<dbReference type="EMBL" id="JAAKZV010000039">
    <property type="protein sequence ID" value="NGN64642.1"/>
    <property type="molecule type" value="Genomic_DNA"/>
</dbReference>